<keyword evidence="1" id="KW-0472">Membrane</keyword>
<keyword evidence="3" id="KW-1185">Reference proteome</keyword>
<reference evidence="3" key="1">
    <citation type="submission" date="2011-04" db="EMBL/GenBank/DDBJ databases">
        <title>The complete genome of Treponema brennaborense DSM 12168.</title>
        <authorList>
            <person name="Lucas S."/>
            <person name="Han J."/>
            <person name="Lapidus A."/>
            <person name="Bruce D."/>
            <person name="Goodwin L."/>
            <person name="Pitluck S."/>
            <person name="Peters L."/>
            <person name="Kyrpides N."/>
            <person name="Mavromatis K."/>
            <person name="Ivanova N."/>
            <person name="Mikhailova N."/>
            <person name="Pagani I."/>
            <person name="Teshima H."/>
            <person name="Detter J.C."/>
            <person name="Tapia R."/>
            <person name="Han C."/>
            <person name="Land M."/>
            <person name="Hauser L."/>
            <person name="Markowitz V."/>
            <person name="Cheng J.-F."/>
            <person name="Hugenholtz P."/>
            <person name="Woyke T."/>
            <person name="Wu D."/>
            <person name="Gronow S."/>
            <person name="Wellnitz S."/>
            <person name="Brambilla E."/>
            <person name="Klenk H.-P."/>
            <person name="Eisen J.A."/>
        </authorList>
    </citation>
    <scope>NUCLEOTIDE SEQUENCE [LARGE SCALE GENOMIC DNA]</scope>
    <source>
        <strain evidence="3">DSM 12168 / CIP 105900 / DD5/3</strain>
    </source>
</reference>
<protein>
    <recommendedName>
        <fullName evidence="4">Histidine kinase N-terminal 7TM region domain-containing protein</fullName>
    </recommendedName>
</protein>
<feature type="transmembrane region" description="Helical" evidence="1">
    <location>
        <begin position="206"/>
        <end position="227"/>
    </location>
</feature>
<keyword evidence="1" id="KW-0812">Transmembrane</keyword>
<dbReference type="HOGENOM" id="CLU_826223_0_0_12"/>
<name>F4LP26_TREBD</name>
<dbReference type="STRING" id="906968.Trebr_0458"/>
<evidence type="ECO:0008006" key="4">
    <source>
        <dbReference type="Google" id="ProtNLM"/>
    </source>
</evidence>
<evidence type="ECO:0000313" key="3">
    <source>
        <dbReference type="Proteomes" id="UP000006546"/>
    </source>
</evidence>
<dbReference type="RefSeq" id="WP_013757621.1">
    <property type="nucleotide sequence ID" value="NC_015500.1"/>
</dbReference>
<feature type="transmembrane region" description="Helical" evidence="1">
    <location>
        <begin position="153"/>
        <end position="172"/>
    </location>
</feature>
<feature type="transmembrane region" description="Helical" evidence="1">
    <location>
        <begin position="124"/>
        <end position="141"/>
    </location>
</feature>
<feature type="transmembrane region" description="Helical" evidence="1">
    <location>
        <begin position="6"/>
        <end position="29"/>
    </location>
</feature>
<dbReference type="Proteomes" id="UP000006546">
    <property type="component" value="Chromosome"/>
</dbReference>
<dbReference type="EMBL" id="CP002696">
    <property type="protein sequence ID" value="AEE15902.1"/>
    <property type="molecule type" value="Genomic_DNA"/>
</dbReference>
<dbReference type="KEGG" id="tbe:Trebr_0458"/>
<feature type="transmembrane region" description="Helical" evidence="1">
    <location>
        <begin position="73"/>
        <end position="93"/>
    </location>
</feature>
<dbReference type="AlphaFoldDB" id="F4LP26"/>
<feature type="transmembrane region" description="Helical" evidence="1">
    <location>
        <begin position="41"/>
        <end position="61"/>
    </location>
</feature>
<evidence type="ECO:0000313" key="2">
    <source>
        <dbReference type="EMBL" id="AEE15902.1"/>
    </source>
</evidence>
<gene>
    <name evidence="2" type="ordered locus">Trebr_0458</name>
</gene>
<evidence type="ECO:0000256" key="1">
    <source>
        <dbReference type="SAM" id="Phobius"/>
    </source>
</evidence>
<organism evidence="2 3">
    <name type="scientific">Treponema brennaborense (strain DSM 12168 / CIP 105900 / DD5/3)</name>
    <dbReference type="NCBI Taxonomy" id="906968"/>
    <lineage>
        <taxon>Bacteria</taxon>
        <taxon>Pseudomonadati</taxon>
        <taxon>Spirochaetota</taxon>
        <taxon>Spirochaetia</taxon>
        <taxon>Spirochaetales</taxon>
        <taxon>Treponemataceae</taxon>
        <taxon>Treponema</taxon>
    </lineage>
</organism>
<sequence>MQYSFIHSAVQIVISVLGLSGASGCLYSVYKMEPSREQNLIMLLSSFVAVVWVSCVIYNSGISVEVEILGVEILIFCSGFIYELIAFIFCSICSLRIPKMCWVILTCGNVFEIILGWVFKYNGVYYGVSTLFGFGSIGNLFKSDFSLNYDMLIVTLIIYAIVFSALFVYKIISDKNRSVFEILLFYVSIMFSAGIYFLLRFCFKNVILLTPIAAGLLITELSFIYLIKKGSLFDIHKFAFEKIMQTIDDGIIILDSSYTVRYMNNIAKRVYDQYMTFNNSMCFDKQQVDMLIADTEQQKQFLFLKIFPENYLKCNDRCYYEQAFTLADERKKNADT</sequence>
<accession>F4LP26</accession>
<keyword evidence="1" id="KW-1133">Transmembrane helix</keyword>
<proteinExistence type="predicted"/>
<feature type="transmembrane region" description="Helical" evidence="1">
    <location>
        <begin position="178"/>
        <end position="199"/>
    </location>
</feature>